<name>A0A168QPN9_ABSGL</name>
<organism evidence="3">
    <name type="scientific">Absidia glauca</name>
    <name type="common">Pin mould</name>
    <dbReference type="NCBI Taxonomy" id="4829"/>
    <lineage>
        <taxon>Eukaryota</taxon>
        <taxon>Fungi</taxon>
        <taxon>Fungi incertae sedis</taxon>
        <taxon>Mucoromycota</taxon>
        <taxon>Mucoromycotina</taxon>
        <taxon>Mucoromycetes</taxon>
        <taxon>Mucorales</taxon>
        <taxon>Cunninghamellaceae</taxon>
        <taxon>Absidia</taxon>
    </lineage>
</organism>
<feature type="compositionally biased region" description="Low complexity" evidence="1">
    <location>
        <begin position="534"/>
        <end position="554"/>
    </location>
</feature>
<keyword evidence="4" id="KW-1185">Reference proteome</keyword>
<feature type="compositionally biased region" description="Low complexity" evidence="1">
    <location>
        <begin position="629"/>
        <end position="645"/>
    </location>
</feature>
<feature type="region of interest" description="Disordered" evidence="1">
    <location>
        <begin position="388"/>
        <end position="460"/>
    </location>
</feature>
<feature type="domain" description="SCA7" evidence="2">
    <location>
        <begin position="322"/>
        <end position="389"/>
    </location>
</feature>
<evidence type="ECO:0000256" key="1">
    <source>
        <dbReference type="SAM" id="MobiDB-lite"/>
    </source>
</evidence>
<dbReference type="GO" id="GO:0000124">
    <property type="term" value="C:SAGA complex"/>
    <property type="evidence" value="ECO:0007669"/>
    <property type="project" value="InterPro"/>
</dbReference>
<sequence length="645" mass="68637">MSANGSLKSKDSLSEEQLSVLKQKSAKIERLETDITNLSKPLLLGDDAKDKGWMKHVTPGVLSIFQDDSSWNKLTMKPGDHLSKQQQQHSQDLQKATGSSWKKVKDVLTADVSDGDDSVSESEPATTKLNYRDMKTYGNLPMQDEMAVVNCDSCQRPILASSFKKHLDTCMKKSSGGNSKVANRKNVTNGDYIKKKTGNQHFFSDNEDGEDGDNGEDDDDDDDDHMGTSKQNNKEVATVKKKKKLVKGSGNSNAADEGTAGTSNHNHNHSHHSNTNNHNNSNNNDGESTSNTSGMNTKRPPPNTAEKSDKKKIKKEKTKTKGTKQKAPLDLDKQCGVIQQPNGLPCTRSLTCKSHSMGAKRAVAGRSQPYDVLLAAYQKKAIGRPQAGTLGGLVGKNAKSKKPSSPAPGGGTNASNSATVNSMNLNNTINNGSNSGKNTTTMSSTSAGTTTGAGGTANEDYFDSDEEVENVMQALRSNHPTPLAQKPYFYVKRQRQCFRLRDILLEAITPKVKSVDSIQHNPTSTAQTNGNPALLSSATSHSGPSGSTSLPTSLPTSQGDFAIYNKAYPFQAGGGGGGGSGMIARNISLQQQQRSSSASSTSSSPSPISGTIGYPGIYNSSALSMDGLSPTSPTTSSVVSSYSIR</sequence>
<evidence type="ECO:0000313" key="3">
    <source>
        <dbReference type="EMBL" id="SAM05254.1"/>
    </source>
</evidence>
<evidence type="ECO:0000313" key="4">
    <source>
        <dbReference type="Proteomes" id="UP000078561"/>
    </source>
</evidence>
<dbReference type="OMA" id="VIQGQNN"/>
<dbReference type="InParanoid" id="A0A168QPN9"/>
<dbReference type="Proteomes" id="UP000078561">
    <property type="component" value="Unassembled WGS sequence"/>
</dbReference>
<accession>A0A168QPN9</accession>
<protein>
    <recommendedName>
        <fullName evidence="2">SCA7 domain-containing protein</fullName>
    </recommendedName>
</protein>
<gene>
    <name evidence="3" type="primary">ABSGL_11129.1 scaffold 12295</name>
</gene>
<dbReference type="GO" id="GO:1904802">
    <property type="term" value="P:RITS complex assembly"/>
    <property type="evidence" value="ECO:0007669"/>
    <property type="project" value="TreeGrafter"/>
</dbReference>
<proteinExistence type="predicted"/>
<dbReference type="PANTHER" id="PTHR47805">
    <property type="entry name" value="SAGA-ASSOCIATED FACTOR 73"/>
    <property type="match status" value="1"/>
</dbReference>
<evidence type="ECO:0000259" key="2">
    <source>
        <dbReference type="PROSITE" id="PS51505"/>
    </source>
</evidence>
<feature type="compositionally biased region" description="Low complexity" evidence="1">
    <location>
        <begin position="419"/>
        <end position="450"/>
    </location>
</feature>
<dbReference type="GO" id="GO:0031048">
    <property type="term" value="P:regulatory ncRNA-mediated heterochromatin formation"/>
    <property type="evidence" value="ECO:0007669"/>
    <property type="project" value="TreeGrafter"/>
</dbReference>
<feature type="compositionally biased region" description="Polar residues" evidence="1">
    <location>
        <begin position="516"/>
        <end position="531"/>
    </location>
</feature>
<feature type="region of interest" description="Disordered" evidence="1">
    <location>
        <begin position="514"/>
        <end position="554"/>
    </location>
</feature>
<feature type="compositionally biased region" description="Low complexity" evidence="1">
    <location>
        <begin position="595"/>
        <end position="612"/>
    </location>
</feature>
<feature type="compositionally biased region" description="Polar residues" evidence="1">
    <location>
        <begin position="175"/>
        <end position="189"/>
    </location>
</feature>
<dbReference type="Gene3D" id="6.10.140.1270">
    <property type="match status" value="1"/>
</dbReference>
<dbReference type="EMBL" id="LT554468">
    <property type="protein sequence ID" value="SAM05254.1"/>
    <property type="molecule type" value="Genomic_DNA"/>
</dbReference>
<dbReference type="GO" id="GO:0006357">
    <property type="term" value="P:regulation of transcription by RNA polymerase II"/>
    <property type="evidence" value="ECO:0007669"/>
    <property type="project" value="TreeGrafter"/>
</dbReference>
<dbReference type="PANTHER" id="PTHR47805:SF1">
    <property type="entry name" value="SAGA-ASSOCIATED FACTOR 73"/>
    <property type="match status" value="1"/>
</dbReference>
<dbReference type="InterPro" id="IPR013243">
    <property type="entry name" value="SCA7_dom"/>
</dbReference>
<dbReference type="STRING" id="4829.A0A168QPN9"/>
<dbReference type="AlphaFoldDB" id="A0A168QPN9"/>
<dbReference type="PROSITE" id="PS51505">
    <property type="entry name" value="SCA7"/>
    <property type="match status" value="1"/>
</dbReference>
<dbReference type="Pfam" id="PF08313">
    <property type="entry name" value="SCA7"/>
    <property type="match status" value="1"/>
</dbReference>
<reference evidence="3" key="1">
    <citation type="submission" date="2016-04" db="EMBL/GenBank/DDBJ databases">
        <authorList>
            <person name="Evans L.H."/>
            <person name="Alamgir A."/>
            <person name="Owens N."/>
            <person name="Weber N.D."/>
            <person name="Virtaneva K."/>
            <person name="Barbian K."/>
            <person name="Babar A."/>
            <person name="Rosenke K."/>
        </authorList>
    </citation>
    <scope>NUCLEOTIDE SEQUENCE [LARGE SCALE GENOMIC DNA]</scope>
    <source>
        <strain evidence="3">CBS 101.48</strain>
    </source>
</reference>
<feature type="region of interest" description="Disordered" evidence="1">
    <location>
        <begin position="589"/>
        <end position="612"/>
    </location>
</feature>
<feature type="compositionally biased region" description="Low complexity" evidence="1">
    <location>
        <begin position="273"/>
        <end position="293"/>
    </location>
</feature>
<feature type="region of interest" description="Disordered" evidence="1">
    <location>
        <begin position="75"/>
        <end position="98"/>
    </location>
</feature>
<dbReference type="OrthoDB" id="21678at2759"/>
<dbReference type="InterPro" id="IPR037804">
    <property type="entry name" value="SGF73"/>
</dbReference>
<feature type="compositionally biased region" description="Basic residues" evidence="1">
    <location>
        <begin position="310"/>
        <end position="324"/>
    </location>
</feature>
<feature type="compositionally biased region" description="Acidic residues" evidence="1">
    <location>
        <begin position="205"/>
        <end position="224"/>
    </location>
</feature>
<feature type="region of interest" description="Disordered" evidence="1">
    <location>
        <begin position="624"/>
        <end position="645"/>
    </location>
</feature>
<feature type="region of interest" description="Disordered" evidence="1">
    <location>
        <begin position="170"/>
        <end position="327"/>
    </location>
</feature>
<feature type="compositionally biased region" description="Low complexity" evidence="1">
    <location>
        <begin position="84"/>
        <end position="95"/>
    </location>
</feature>